<sequence>MSADRAEFETRCLSSLSKVFADEPLNEPEVHLASALWNETFSFQVAYRSTRLRKGVKAFAVGPLADTVTLRTVGLVPSELPIYAQTDDDVLRRTPGLYPDPLFPAGEEGIPVLPDQWRSVWVCVEVKRSVPAGDHLIEVVFESGDGERLGSETFVLTVVAAEMPAQQLIYTNWFHTDCLASHYGVEIWSEAHWGYIDRYIKTAAKHGMNMLLTPLFTPPLDTAVGGERPTVQLIDVEKRGDEYQFGFDKLTRWVEIASRHGIRYFEFSHLFTQWGAKHAPKVVARVDGERKRIFGWETDAADPAYREFLTQFLKQLREYIEAHGLQDRSWFHVSDEPSMSHFDSYREASEFLRANLPGLPFFDALSEYSFYETGLVPRPVAANDHIESFIEHRVPDLWTYYCCGQDRDVSNRFFAFPSRRNRVIGTQLYKFQISGFLHWGYNFWYTQYSRRKVDPFRETDAGAAFPSGDAFVVYPGESEPVESIRLEVFCEALQDLRAMQLLESLAGREAVLALLEEGLDRPLTFRDYPRDTAWLLDFRERVNRKIAELVVAE</sequence>
<reference evidence="2 3" key="1">
    <citation type="submission" date="2019-04" db="EMBL/GenBank/DDBJ databases">
        <title>Cohnella sp. nov., isolated from soil.</title>
        <authorList>
            <person name="Kim W."/>
        </authorList>
    </citation>
    <scope>NUCLEOTIDE SEQUENCE [LARGE SCALE GENOMIC DNA]</scope>
    <source>
        <strain evidence="2 3">CAU 1483</strain>
    </source>
</reference>
<evidence type="ECO:0000313" key="2">
    <source>
        <dbReference type="EMBL" id="TJY41500.1"/>
    </source>
</evidence>
<name>A0A4U0FA45_9BACL</name>
<dbReference type="OrthoDB" id="197680at2"/>
<dbReference type="AlphaFoldDB" id="A0A4U0FA45"/>
<dbReference type="InterPro" id="IPR017853">
    <property type="entry name" value="GH"/>
</dbReference>
<evidence type="ECO:0000259" key="1">
    <source>
        <dbReference type="Pfam" id="PF13320"/>
    </source>
</evidence>
<organism evidence="2 3">
    <name type="scientific">Cohnella pontilimi</name>
    <dbReference type="NCBI Taxonomy" id="2564100"/>
    <lineage>
        <taxon>Bacteria</taxon>
        <taxon>Bacillati</taxon>
        <taxon>Bacillota</taxon>
        <taxon>Bacilli</taxon>
        <taxon>Bacillales</taxon>
        <taxon>Paenibacillaceae</taxon>
        <taxon>Cohnella</taxon>
    </lineage>
</organism>
<feature type="domain" description="Glycoside hydrolase 123 catalytic" evidence="1">
    <location>
        <begin position="173"/>
        <end position="502"/>
    </location>
</feature>
<dbReference type="EMBL" id="SUPK01000006">
    <property type="protein sequence ID" value="TJY41500.1"/>
    <property type="molecule type" value="Genomic_DNA"/>
</dbReference>
<proteinExistence type="predicted"/>
<accession>A0A4U0FA45</accession>
<dbReference type="InterPro" id="IPR025150">
    <property type="entry name" value="GH123_cat"/>
</dbReference>
<dbReference type="RefSeq" id="WP_136778420.1">
    <property type="nucleotide sequence ID" value="NZ_SUPK01000006.1"/>
</dbReference>
<dbReference type="Gene3D" id="3.20.20.80">
    <property type="entry name" value="Glycosidases"/>
    <property type="match status" value="1"/>
</dbReference>
<dbReference type="SUPFAM" id="SSF51445">
    <property type="entry name" value="(Trans)glycosidases"/>
    <property type="match status" value="1"/>
</dbReference>
<comment type="caution">
    <text evidence="2">The sequence shown here is derived from an EMBL/GenBank/DDBJ whole genome shotgun (WGS) entry which is preliminary data.</text>
</comment>
<evidence type="ECO:0000313" key="3">
    <source>
        <dbReference type="Proteomes" id="UP000309673"/>
    </source>
</evidence>
<gene>
    <name evidence="2" type="ORF">E5161_13965</name>
</gene>
<dbReference type="Pfam" id="PF13320">
    <property type="entry name" value="GH123_cat"/>
    <property type="match status" value="1"/>
</dbReference>
<dbReference type="Proteomes" id="UP000309673">
    <property type="component" value="Unassembled WGS sequence"/>
</dbReference>
<protein>
    <submittedName>
        <fullName evidence="2">DUF4091 domain-containing protein</fullName>
    </submittedName>
</protein>
<keyword evidence="3" id="KW-1185">Reference proteome</keyword>